<keyword evidence="5" id="KW-0863">Zinc-finger</keyword>
<dbReference type="GO" id="GO:0008270">
    <property type="term" value="F:zinc ion binding"/>
    <property type="evidence" value="ECO:0007669"/>
    <property type="project" value="UniProtKB-KW"/>
</dbReference>
<dbReference type="Proteomes" id="UP000308549">
    <property type="component" value="Unassembled WGS sequence"/>
</dbReference>
<evidence type="ECO:0000256" key="9">
    <source>
        <dbReference type="RuleBase" id="RU003783"/>
    </source>
</evidence>
<dbReference type="InterPro" id="IPR030666">
    <property type="entry name" value="IPP_transferase_euk"/>
</dbReference>
<dbReference type="SUPFAM" id="SSF57667">
    <property type="entry name" value="beta-beta-alpha zinc fingers"/>
    <property type="match status" value="1"/>
</dbReference>
<dbReference type="NCBIfam" id="TIGR00174">
    <property type="entry name" value="miaA"/>
    <property type="match status" value="1"/>
</dbReference>
<evidence type="ECO:0000256" key="5">
    <source>
        <dbReference type="ARBA" id="ARBA00022771"/>
    </source>
</evidence>
<keyword evidence="6" id="KW-0862">Zinc</keyword>
<feature type="domain" description="Zinc finger double-stranded RNA binding" evidence="11">
    <location>
        <begin position="413"/>
        <end position="436"/>
    </location>
</feature>
<dbReference type="Pfam" id="PF01715">
    <property type="entry name" value="IPPT"/>
    <property type="match status" value="1"/>
</dbReference>
<dbReference type="GO" id="GO:0005739">
    <property type="term" value="C:mitochondrion"/>
    <property type="evidence" value="ECO:0007669"/>
    <property type="project" value="TreeGrafter"/>
</dbReference>
<dbReference type="InterPro" id="IPR018022">
    <property type="entry name" value="IPT"/>
</dbReference>
<dbReference type="EC" id="2.5.1.75" evidence="8 9"/>
<organism evidence="12 13">
    <name type="scientific">Salinomyces thailandicus</name>
    <dbReference type="NCBI Taxonomy" id="706561"/>
    <lineage>
        <taxon>Eukaryota</taxon>
        <taxon>Fungi</taxon>
        <taxon>Dikarya</taxon>
        <taxon>Ascomycota</taxon>
        <taxon>Pezizomycotina</taxon>
        <taxon>Dothideomycetes</taxon>
        <taxon>Dothideomycetidae</taxon>
        <taxon>Mycosphaerellales</taxon>
        <taxon>Teratosphaeriaceae</taxon>
        <taxon>Salinomyces</taxon>
    </lineage>
</organism>
<dbReference type="GO" id="GO:0052381">
    <property type="term" value="F:tRNA dimethylallyltransferase activity"/>
    <property type="evidence" value="ECO:0007669"/>
    <property type="project" value="UniProtKB-UniRule"/>
</dbReference>
<evidence type="ECO:0000256" key="6">
    <source>
        <dbReference type="ARBA" id="ARBA00022833"/>
    </source>
</evidence>
<keyword evidence="8 9" id="KW-0819">tRNA processing</keyword>
<keyword evidence="4 8" id="KW-0547">Nucleotide-binding</keyword>
<dbReference type="GO" id="GO:0005524">
    <property type="term" value="F:ATP binding"/>
    <property type="evidence" value="ECO:0007669"/>
    <property type="project" value="UniProtKB-UniRule"/>
</dbReference>
<dbReference type="PANTHER" id="PTHR11088:SF89">
    <property type="entry name" value="TRNA DIMETHYLALLYLTRANSFERASE"/>
    <property type="match status" value="1"/>
</dbReference>
<reference evidence="12 13" key="1">
    <citation type="submission" date="2017-03" db="EMBL/GenBank/DDBJ databases">
        <title>Genomes of endolithic fungi from Antarctica.</title>
        <authorList>
            <person name="Coleine C."/>
            <person name="Masonjones S."/>
            <person name="Stajich J.E."/>
        </authorList>
    </citation>
    <scope>NUCLEOTIDE SEQUENCE [LARGE SCALE GENOMIC DNA]</scope>
    <source>
        <strain evidence="12 13">CCFEE 6315</strain>
    </source>
</reference>
<evidence type="ECO:0000256" key="10">
    <source>
        <dbReference type="RuleBase" id="RU003785"/>
    </source>
</evidence>
<dbReference type="InterPro" id="IPR036236">
    <property type="entry name" value="Znf_C2H2_sf"/>
</dbReference>
<dbReference type="OrthoDB" id="775260at2759"/>
<dbReference type="PIRSF" id="PIRSF039110">
    <property type="entry name" value="IPP_transferase"/>
    <property type="match status" value="1"/>
</dbReference>
<keyword evidence="2 8" id="KW-0808">Transferase</keyword>
<dbReference type="Pfam" id="PF12171">
    <property type="entry name" value="zf-C2H2_jaz"/>
    <property type="match status" value="1"/>
</dbReference>
<evidence type="ECO:0000256" key="7">
    <source>
        <dbReference type="ARBA" id="ARBA00022840"/>
    </source>
</evidence>
<dbReference type="EMBL" id="NAJL01000015">
    <property type="protein sequence ID" value="TKA29120.1"/>
    <property type="molecule type" value="Genomic_DNA"/>
</dbReference>
<evidence type="ECO:0000256" key="4">
    <source>
        <dbReference type="ARBA" id="ARBA00022741"/>
    </source>
</evidence>
<dbReference type="SUPFAM" id="SSF52540">
    <property type="entry name" value="P-loop containing nucleoside triphosphate hydrolases"/>
    <property type="match status" value="2"/>
</dbReference>
<sequence length="451" mass="50627">MARTPPSSPLIAVIGATGTGKSQLAIALAQRYNGEIINGDAMQLYSGLPVITNKITFEEQQGVPHHLLGCIGLREQTWVVGTFVRNALKSIDEIRSRGKLPILVGGTHYYTQSLLFHDRLAEAQDGEGKELQHADEEYEDCPILQQSTETLLEELKKVDPVMAERWHPRDRRKIQRSLQIYLKTGEQASRVYAEQRQRKPAFTNGNAEHKVSVTRSPMRFPTLLFWVHAETRALQERLDRRVDKMLDSGLLNEVRMLNAHAEAENLAGRSIDETRGIWVSIGYKEFKSYMTALESGSATTKELERLQAEALDRTKAATRQYAKRQVRWIRIKLVHALNEVDAASSLYILDGSDASAFDSAVIQPAATLAEDFLNGSALPSPEAAAPPSLAELLKPKREYDVSARPETWTKQHCEICDVTCVVQEQWQQHVNSKAHKKLVSKRRKQAADGSK</sequence>
<dbReference type="InterPro" id="IPR027417">
    <property type="entry name" value="P-loop_NTPase"/>
</dbReference>
<dbReference type="HAMAP" id="MF_00185">
    <property type="entry name" value="IPP_trans"/>
    <property type="match status" value="1"/>
</dbReference>
<dbReference type="Gene3D" id="3.40.50.300">
    <property type="entry name" value="P-loop containing nucleotide triphosphate hydrolases"/>
    <property type="match status" value="1"/>
</dbReference>
<keyword evidence="8" id="KW-0963">Cytoplasm</keyword>
<protein>
    <recommendedName>
        <fullName evidence="8 9">tRNA dimethylallyltransferase</fullName>
        <ecNumber evidence="8 9">2.5.1.75</ecNumber>
    </recommendedName>
</protein>
<name>A0A4U0U2C3_9PEZI</name>
<comment type="caution">
    <text evidence="12">The sequence shown here is derived from an EMBL/GenBank/DDBJ whole genome shotgun (WGS) entry which is preliminary data.</text>
</comment>
<evidence type="ECO:0000259" key="11">
    <source>
        <dbReference type="Pfam" id="PF12171"/>
    </source>
</evidence>
<evidence type="ECO:0000256" key="3">
    <source>
        <dbReference type="ARBA" id="ARBA00022723"/>
    </source>
</evidence>
<dbReference type="AlphaFoldDB" id="A0A4U0U2C3"/>
<dbReference type="GO" id="GO:0006400">
    <property type="term" value="P:tRNA modification"/>
    <property type="evidence" value="ECO:0007669"/>
    <property type="project" value="TreeGrafter"/>
</dbReference>
<evidence type="ECO:0000256" key="2">
    <source>
        <dbReference type="ARBA" id="ARBA00022679"/>
    </source>
</evidence>
<gene>
    <name evidence="12" type="ORF">B0A50_03630</name>
</gene>
<dbReference type="Gene3D" id="1.10.20.140">
    <property type="match status" value="1"/>
</dbReference>
<evidence type="ECO:0000313" key="13">
    <source>
        <dbReference type="Proteomes" id="UP000308549"/>
    </source>
</evidence>
<proteinExistence type="inferred from homology"/>
<accession>A0A4U0U2C3</accession>
<keyword evidence="7 8" id="KW-0067">ATP-binding</keyword>
<dbReference type="InterPro" id="IPR039657">
    <property type="entry name" value="Dimethylallyltransferase"/>
</dbReference>
<dbReference type="Gene3D" id="3.30.160.60">
    <property type="entry name" value="Classic Zinc Finger"/>
    <property type="match status" value="1"/>
</dbReference>
<comment type="catalytic activity">
    <reaction evidence="8 9">
        <text>adenosine(37) in tRNA + dimethylallyl diphosphate = N(6)-dimethylallyladenosine(37) in tRNA + diphosphate</text>
        <dbReference type="Rhea" id="RHEA:26482"/>
        <dbReference type="Rhea" id="RHEA-COMP:10162"/>
        <dbReference type="Rhea" id="RHEA-COMP:10375"/>
        <dbReference type="ChEBI" id="CHEBI:33019"/>
        <dbReference type="ChEBI" id="CHEBI:57623"/>
        <dbReference type="ChEBI" id="CHEBI:74411"/>
        <dbReference type="ChEBI" id="CHEBI:74415"/>
        <dbReference type="EC" id="2.5.1.75"/>
    </reaction>
</comment>
<dbReference type="InterPro" id="IPR022755">
    <property type="entry name" value="Znf_C2H2_jaz"/>
</dbReference>
<dbReference type="PANTHER" id="PTHR11088">
    <property type="entry name" value="TRNA DIMETHYLALLYLTRANSFERASE"/>
    <property type="match status" value="1"/>
</dbReference>
<comment type="similarity">
    <text evidence="1 8 10">Belongs to the IPP transferase family.</text>
</comment>
<keyword evidence="3" id="KW-0479">Metal-binding</keyword>
<comment type="function">
    <text evidence="8">Catalyzes the transfer of a dimethylallyl group onto the adenine at position 37.</text>
</comment>
<evidence type="ECO:0000313" key="12">
    <source>
        <dbReference type="EMBL" id="TKA29120.1"/>
    </source>
</evidence>
<evidence type="ECO:0000256" key="1">
    <source>
        <dbReference type="ARBA" id="ARBA00005842"/>
    </source>
</evidence>
<keyword evidence="13" id="KW-1185">Reference proteome</keyword>
<evidence type="ECO:0000256" key="8">
    <source>
        <dbReference type="PIRNR" id="PIRNR039110"/>
    </source>
</evidence>